<dbReference type="RefSeq" id="WP_025490066.1">
    <property type="nucleotide sequence ID" value="NZ_CALBAU010000164.1"/>
</dbReference>
<keyword evidence="1" id="KW-0812">Transmembrane</keyword>
<feature type="transmembrane region" description="Helical" evidence="1">
    <location>
        <begin position="214"/>
        <end position="234"/>
    </location>
</feature>
<dbReference type="EMBL" id="QVLV01000013">
    <property type="protein sequence ID" value="RGE57860.1"/>
    <property type="molecule type" value="Genomic_DNA"/>
</dbReference>
<feature type="transmembrane region" description="Helical" evidence="1">
    <location>
        <begin position="167"/>
        <end position="184"/>
    </location>
</feature>
<accession>A0A3E3I0R0</accession>
<name>A0A3E3I0R0_9FIRM</name>
<dbReference type="Proteomes" id="UP000261166">
    <property type="component" value="Unassembled WGS sequence"/>
</dbReference>
<sequence>MGVIIYTELLKIKRASMLKAGAIIVALSCVLSVIPVFARDSTVKNFALLMGNILENNCIYFSPVLTVLLGSYMMERETTDDTLKNMLTIPVTFQRILLGKLMVLLVVVSFFGVGSSVLGSLLGAALKLPGIGAGSVLMWSVRIICTNILIFVAVLPITVLAACKEGAMLAGTAAAFVYGFLASIDWKPMNYYPVKAVMILLRPEYGDKYDWLHYSRPIAAAVIAAVFLASFVLIKRMKPAERKNRASKVSRKRGW</sequence>
<keyword evidence="1" id="KW-0472">Membrane</keyword>
<gene>
    <name evidence="3" type="ORF">DWY69_24280</name>
    <name evidence="2" type="ORF">DXC51_17765</name>
</gene>
<feature type="transmembrane region" description="Helical" evidence="1">
    <location>
        <begin position="58"/>
        <end position="75"/>
    </location>
</feature>
<dbReference type="Proteomes" id="UP000260812">
    <property type="component" value="Unassembled WGS sequence"/>
</dbReference>
<proteinExistence type="predicted"/>
<dbReference type="EMBL" id="QVLU01000029">
    <property type="protein sequence ID" value="RGE66481.1"/>
    <property type="molecule type" value="Genomic_DNA"/>
</dbReference>
<keyword evidence="4" id="KW-1185">Reference proteome</keyword>
<comment type="caution">
    <text evidence="2">The sequence shown here is derived from an EMBL/GenBank/DDBJ whole genome shotgun (WGS) entry which is preliminary data.</text>
</comment>
<protein>
    <submittedName>
        <fullName evidence="2">ABC transporter permease</fullName>
    </submittedName>
</protein>
<dbReference type="AlphaFoldDB" id="A0A3E3I0R0"/>
<evidence type="ECO:0000313" key="5">
    <source>
        <dbReference type="Proteomes" id="UP000261166"/>
    </source>
</evidence>
<dbReference type="Pfam" id="PF12730">
    <property type="entry name" value="ABC2_membrane_4"/>
    <property type="match status" value="1"/>
</dbReference>
<evidence type="ECO:0000313" key="2">
    <source>
        <dbReference type="EMBL" id="RGE57860.1"/>
    </source>
</evidence>
<evidence type="ECO:0000313" key="3">
    <source>
        <dbReference type="EMBL" id="RGE66481.1"/>
    </source>
</evidence>
<feature type="transmembrane region" description="Helical" evidence="1">
    <location>
        <begin position="96"/>
        <end position="119"/>
    </location>
</feature>
<evidence type="ECO:0000256" key="1">
    <source>
        <dbReference type="SAM" id="Phobius"/>
    </source>
</evidence>
<feature type="transmembrane region" description="Helical" evidence="1">
    <location>
        <begin position="20"/>
        <end position="38"/>
    </location>
</feature>
<organism evidence="2 4">
    <name type="scientific">Eisenbergiella massiliensis</name>
    <dbReference type="NCBI Taxonomy" id="1720294"/>
    <lineage>
        <taxon>Bacteria</taxon>
        <taxon>Bacillati</taxon>
        <taxon>Bacillota</taxon>
        <taxon>Clostridia</taxon>
        <taxon>Lachnospirales</taxon>
        <taxon>Lachnospiraceae</taxon>
        <taxon>Eisenbergiella</taxon>
    </lineage>
</organism>
<dbReference type="OrthoDB" id="4336274at2"/>
<feature type="transmembrane region" description="Helical" evidence="1">
    <location>
        <begin position="139"/>
        <end position="160"/>
    </location>
</feature>
<dbReference type="GeneID" id="97988666"/>
<keyword evidence="1" id="KW-1133">Transmembrane helix</keyword>
<evidence type="ECO:0000313" key="4">
    <source>
        <dbReference type="Proteomes" id="UP000260812"/>
    </source>
</evidence>
<reference evidence="2 5" key="1">
    <citation type="submission" date="2018-08" db="EMBL/GenBank/DDBJ databases">
        <title>A genome reference for cultivated species of the human gut microbiota.</title>
        <authorList>
            <person name="Zou Y."/>
            <person name="Xue W."/>
            <person name="Luo G."/>
        </authorList>
    </citation>
    <scope>NUCLEOTIDE SEQUENCE [LARGE SCALE GENOMIC DNA]</scope>
    <source>
        <strain evidence="3 5">AF26-4BH</strain>
        <strain evidence="2">TF05-5AC</strain>
    </source>
</reference>